<dbReference type="InterPro" id="IPR027417">
    <property type="entry name" value="P-loop_NTPase"/>
</dbReference>
<gene>
    <name evidence="12" type="ORF">FXB38_33205</name>
</gene>
<feature type="domain" description="ABC transmembrane type-1" evidence="11">
    <location>
        <begin position="119"/>
        <end position="396"/>
    </location>
</feature>
<evidence type="ECO:0000256" key="6">
    <source>
        <dbReference type="ARBA" id="ARBA00022989"/>
    </source>
</evidence>
<dbReference type="InterPro" id="IPR011527">
    <property type="entry name" value="ABC1_TM_dom"/>
</dbReference>
<keyword evidence="13" id="KW-1185">Reference proteome</keyword>
<dbReference type="Pfam" id="PF00005">
    <property type="entry name" value="ABC_tran"/>
    <property type="match status" value="1"/>
</dbReference>
<evidence type="ECO:0000256" key="3">
    <source>
        <dbReference type="ARBA" id="ARBA00022692"/>
    </source>
</evidence>
<evidence type="ECO:0000256" key="7">
    <source>
        <dbReference type="ARBA" id="ARBA00023136"/>
    </source>
</evidence>
<evidence type="ECO:0000256" key="2">
    <source>
        <dbReference type="ARBA" id="ARBA00005417"/>
    </source>
</evidence>
<dbReference type="RefSeq" id="WP_148755179.1">
    <property type="nucleotide sequence ID" value="NZ_VSSR01000066.1"/>
</dbReference>
<accession>A0A5S4W4D2</accession>
<comment type="function">
    <text evidence="8">Involved in beta-(1--&gt;2)glucan export. Transmembrane domains (TMD) form a pore in the inner membrane and the ATP-binding domain (NBD) is responsible for energy generation.</text>
</comment>
<dbReference type="GO" id="GO:0140359">
    <property type="term" value="F:ABC-type transporter activity"/>
    <property type="evidence" value="ECO:0007669"/>
    <property type="project" value="InterPro"/>
</dbReference>
<reference evidence="12 13" key="1">
    <citation type="submission" date="2019-08" db="EMBL/GenBank/DDBJ databases">
        <title>Bradyrhizobium hipponensis sp. nov., a rhizobium isolated from a Lupinus angustifolius root nodule in Tunisia.</title>
        <authorList>
            <person name="Off K."/>
            <person name="Rejili M."/>
            <person name="Mars M."/>
            <person name="Brachmann A."/>
            <person name="Marin M."/>
        </authorList>
    </citation>
    <scope>NUCLEOTIDE SEQUENCE [LARGE SCALE GENOMIC DNA]</scope>
    <source>
        <strain evidence="12 13">CTAW11</strain>
    </source>
</reference>
<evidence type="ECO:0000313" key="12">
    <source>
        <dbReference type="EMBL" id="TYL75311.1"/>
    </source>
</evidence>
<dbReference type="SMART" id="SM00382">
    <property type="entry name" value="AAA"/>
    <property type="match status" value="1"/>
</dbReference>
<dbReference type="PROSITE" id="PS50929">
    <property type="entry name" value="ABC_TM1F"/>
    <property type="match status" value="1"/>
</dbReference>
<dbReference type="Pfam" id="PF00664">
    <property type="entry name" value="ABC_membrane"/>
    <property type="match status" value="1"/>
</dbReference>
<dbReference type="GO" id="GO:0005524">
    <property type="term" value="F:ATP binding"/>
    <property type="evidence" value="ECO:0007669"/>
    <property type="project" value="UniProtKB-KW"/>
</dbReference>
<dbReference type="InterPro" id="IPR003439">
    <property type="entry name" value="ABC_transporter-like_ATP-bd"/>
</dbReference>
<comment type="subcellular location">
    <subcellularLocation>
        <location evidence="1">Cell membrane</location>
        <topology evidence="1">Multi-pass membrane protein</topology>
    </subcellularLocation>
</comment>
<keyword evidence="4" id="KW-0547">Nucleotide-binding</keyword>
<evidence type="ECO:0000256" key="4">
    <source>
        <dbReference type="ARBA" id="ARBA00022741"/>
    </source>
</evidence>
<keyword evidence="7 9" id="KW-0472">Membrane</keyword>
<dbReference type="InterPro" id="IPR017871">
    <property type="entry name" value="ABC_transporter-like_CS"/>
</dbReference>
<feature type="transmembrane region" description="Helical" evidence="9">
    <location>
        <begin position="223"/>
        <end position="245"/>
    </location>
</feature>
<organism evidence="12 13">
    <name type="scientific">Bradyrhizobium cytisi</name>
    <dbReference type="NCBI Taxonomy" id="515489"/>
    <lineage>
        <taxon>Bacteria</taxon>
        <taxon>Pseudomonadati</taxon>
        <taxon>Pseudomonadota</taxon>
        <taxon>Alphaproteobacteria</taxon>
        <taxon>Hyphomicrobiales</taxon>
        <taxon>Nitrobacteraceae</taxon>
        <taxon>Bradyrhizobium</taxon>
    </lineage>
</organism>
<dbReference type="SUPFAM" id="SSF52540">
    <property type="entry name" value="P-loop containing nucleoside triphosphate hydrolases"/>
    <property type="match status" value="1"/>
</dbReference>
<evidence type="ECO:0000256" key="5">
    <source>
        <dbReference type="ARBA" id="ARBA00022840"/>
    </source>
</evidence>
<evidence type="ECO:0000259" key="11">
    <source>
        <dbReference type="PROSITE" id="PS50929"/>
    </source>
</evidence>
<dbReference type="AlphaFoldDB" id="A0A5S4W4D2"/>
<keyword evidence="5 12" id="KW-0067">ATP-binding</keyword>
<dbReference type="Gene3D" id="3.40.50.300">
    <property type="entry name" value="P-loop containing nucleotide triphosphate hydrolases"/>
    <property type="match status" value="1"/>
</dbReference>
<keyword evidence="3 9" id="KW-0812">Transmembrane</keyword>
<comment type="similarity">
    <text evidence="2">Belongs to the ABC transporter superfamily.</text>
</comment>
<feature type="transmembrane region" description="Helical" evidence="9">
    <location>
        <begin position="115"/>
        <end position="132"/>
    </location>
</feature>
<keyword evidence="6 9" id="KW-1133">Transmembrane helix</keyword>
<dbReference type="Gene3D" id="1.20.1560.10">
    <property type="entry name" value="ABC transporter type 1, transmembrane domain"/>
    <property type="match status" value="1"/>
</dbReference>
<feature type="transmembrane region" description="Helical" evidence="9">
    <location>
        <begin position="343"/>
        <end position="361"/>
    </location>
</feature>
<dbReference type="GO" id="GO:0005886">
    <property type="term" value="C:plasma membrane"/>
    <property type="evidence" value="ECO:0007669"/>
    <property type="project" value="UniProtKB-SubCell"/>
</dbReference>
<evidence type="ECO:0000256" key="1">
    <source>
        <dbReference type="ARBA" id="ARBA00004651"/>
    </source>
</evidence>
<dbReference type="Proteomes" id="UP000324853">
    <property type="component" value="Unassembled WGS sequence"/>
</dbReference>
<feature type="transmembrane region" description="Helical" evidence="9">
    <location>
        <begin position="152"/>
        <end position="171"/>
    </location>
</feature>
<evidence type="ECO:0000259" key="10">
    <source>
        <dbReference type="PROSITE" id="PS50893"/>
    </source>
</evidence>
<dbReference type="PANTHER" id="PTHR24221:SF248">
    <property type="entry name" value="ABC TRANSPORTER TRANSMEMBRANE REGION"/>
    <property type="match status" value="1"/>
</dbReference>
<name>A0A5S4W4D2_9BRAD</name>
<evidence type="ECO:0000256" key="9">
    <source>
        <dbReference type="SAM" id="Phobius"/>
    </source>
</evidence>
<sequence>MVVVVRLQVVNMAATYAGESCARHWLSAELRRFSDVLVVASASNVLHIAPTVQAYLRRTARQTLSQIITDRLALGLLPEFIADDPRAQAHTCTMNKVRSFGWWRLWSIVAVRKRALLYVLLLMIAEYLIALVPPIATQKAIDGANSRTTIDLAWLLIVAGLGFFGETVCAAKRDSLVAKLCTFVDRRLSRSAFCQMIRRRSDGRDCAPGHLQYRLQQLDALRYFVVQGVPGFVFGLGAAALSLVVMLYYDPVIALVVLVFAVVNAAFLRRRSKHAKAGVEADFRNGSRCYDILSETVTAFSAVKAHGLESIQYHRWRDAIEDLLRGNEYLSLYYQRAAMGAELRGTILTLAILGFGCWRIANEALSVGQLMALQMLAGRVMSPIMAATRIVQRFQEANLTVRQLRDLWAEQKENPEILPVERPHKLSEIELIGVTLTYTSTRPAAISDISCKFPDRGTVAIVGKNGSGKSTLMHILLGLERNYDGRILVGGADLRSFRPRHWRSTIGIVTQDTFLFRGTVRQNVDVSGKRGDDELRAALRRAGALEFVDALPLGLSTVLETQGEDLSGGQRQRIALARAFIKDPSIVIMDEPSTFLDPEAVASLEKTLIEWSRDRLLILISHNMALTRSADSILVLQEGRLEGAGSHNQLLGNCSSYAALWSDYIRSTQSVDEA</sequence>
<dbReference type="GO" id="GO:0034040">
    <property type="term" value="F:ATPase-coupled lipid transmembrane transporter activity"/>
    <property type="evidence" value="ECO:0007669"/>
    <property type="project" value="TreeGrafter"/>
</dbReference>
<evidence type="ECO:0000313" key="13">
    <source>
        <dbReference type="Proteomes" id="UP000324853"/>
    </source>
</evidence>
<feature type="transmembrane region" description="Helical" evidence="9">
    <location>
        <begin position="251"/>
        <end position="268"/>
    </location>
</feature>
<evidence type="ECO:0000256" key="8">
    <source>
        <dbReference type="ARBA" id="ARBA00024722"/>
    </source>
</evidence>
<feature type="domain" description="ABC transporter" evidence="10">
    <location>
        <begin position="429"/>
        <end position="663"/>
    </location>
</feature>
<dbReference type="PANTHER" id="PTHR24221">
    <property type="entry name" value="ATP-BINDING CASSETTE SUB-FAMILY B"/>
    <property type="match status" value="1"/>
</dbReference>
<proteinExistence type="inferred from homology"/>
<dbReference type="InterPro" id="IPR036640">
    <property type="entry name" value="ABC1_TM_sf"/>
</dbReference>
<dbReference type="PROSITE" id="PS00211">
    <property type="entry name" value="ABC_TRANSPORTER_1"/>
    <property type="match status" value="1"/>
</dbReference>
<dbReference type="InterPro" id="IPR039421">
    <property type="entry name" value="Type_1_exporter"/>
</dbReference>
<protein>
    <submittedName>
        <fullName evidence="12">ABC transporter ATP-binding protein</fullName>
    </submittedName>
</protein>
<dbReference type="OrthoDB" id="9787557at2"/>
<dbReference type="GO" id="GO:0016887">
    <property type="term" value="F:ATP hydrolysis activity"/>
    <property type="evidence" value="ECO:0007669"/>
    <property type="project" value="InterPro"/>
</dbReference>
<dbReference type="PROSITE" id="PS50893">
    <property type="entry name" value="ABC_TRANSPORTER_2"/>
    <property type="match status" value="1"/>
</dbReference>
<dbReference type="EMBL" id="VSSR01000066">
    <property type="protein sequence ID" value="TYL75311.1"/>
    <property type="molecule type" value="Genomic_DNA"/>
</dbReference>
<dbReference type="InterPro" id="IPR003593">
    <property type="entry name" value="AAA+_ATPase"/>
</dbReference>
<dbReference type="SUPFAM" id="SSF90123">
    <property type="entry name" value="ABC transporter transmembrane region"/>
    <property type="match status" value="1"/>
</dbReference>
<comment type="caution">
    <text evidence="12">The sequence shown here is derived from an EMBL/GenBank/DDBJ whole genome shotgun (WGS) entry which is preliminary data.</text>
</comment>